<evidence type="ECO:0000256" key="8">
    <source>
        <dbReference type="ARBA" id="ARBA00047707"/>
    </source>
</evidence>
<keyword evidence="5" id="KW-0521">NADP</keyword>
<dbReference type="Gramene" id="TraesCS5B03G1370600.1">
    <property type="protein sequence ID" value="TraesCS5B03G1370600.1.CDS"/>
    <property type="gene ID" value="TraesCS5B03G1370600"/>
</dbReference>
<dbReference type="PANTHER" id="PTHR43539:SF46">
    <property type="entry name" value="FLAVIN-CONTAINING MONOOXYGENASE"/>
    <property type="match status" value="1"/>
</dbReference>
<dbReference type="Pfam" id="PF00743">
    <property type="entry name" value="FMO-like"/>
    <property type="match status" value="1"/>
</dbReference>
<dbReference type="PaxDb" id="4565-Traes_5BL_BCA08EF29.1"/>
<evidence type="ECO:0000313" key="12">
    <source>
        <dbReference type="Proteomes" id="UP000019116"/>
    </source>
</evidence>
<dbReference type="EnsemblPlants" id="TraesCS5B02G566700.1">
    <property type="protein sequence ID" value="TraesCS5B02G566700.1"/>
    <property type="gene ID" value="TraesCS5B02G566700"/>
</dbReference>
<dbReference type="Gramene" id="TraesCS5B02G566700.1">
    <property type="protein sequence ID" value="TraesCS5B02G566700.1"/>
    <property type="gene ID" value="TraesCS5B02G566700"/>
</dbReference>
<evidence type="ECO:0000256" key="5">
    <source>
        <dbReference type="ARBA" id="ARBA00022857"/>
    </source>
</evidence>
<dbReference type="OMA" id="IDTCMMA"/>
<dbReference type="GO" id="GO:0050661">
    <property type="term" value="F:NADP binding"/>
    <property type="evidence" value="ECO:0007669"/>
    <property type="project" value="InterPro"/>
</dbReference>
<dbReference type="AlphaFoldDB" id="A0A3B6LZ08"/>
<keyword evidence="12" id="KW-1185">Reference proteome</keyword>
<evidence type="ECO:0000256" key="4">
    <source>
        <dbReference type="ARBA" id="ARBA00022827"/>
    </source>
</evidence>
<sequence>MNLPHRPYLRRPPLLLPQLPSLHPLFLFLFSVDHPLVPATASSDGVYIDTCMMAASRTMWVNGPIIVGAGPAGIAAAACLHTRGVPSVVLDRDDCLASLWQRRTYDRLRLHLPKHFCQLPGMPFPDHYPEYPSKHQFVAYLESYAAAFHVRPRFRQSVVCARFDSAAGLWRVQASDDDTGVVTEYIGRWLVVATGENAERVIPDLDGADAFKGPVSHVSEYKSGEPYRGKRVLVVGCGNSGMEVCLDLCDHGARPSMVVRDGVHVLPREMLGVATFSVAVFLLRFLPLRLVDRLLVLLAGLFLGGDLARLGLRRPSHGGPLELKNSKGRTPVLDIGALEKIRAGEIKIVPGVRRMEAGGAELVDGRFVAADAVILATGYHSNVPQWLKGSDFFSGEGYPKVEFPEGWKGESGLYSVGFTRRGLAGLSLDAVRVASDIAAEYHTTSPSTRSSSSSMVPQPTQLVPCSQAET</sequence>
<reference evidence="11" key="1">
    <citation type="submission" date="2018-08" db="EMBL/GenBank/DDBJ databases">
        <authorList>
            <person name="Rossello M."/>
        </authorList>
    </citation>
    <scope>NUCLEOTIDE SEQUENCE [LARGE SCALE GENOMIC DNA]</scope>
    <source>
        <strain evidence="11">cv. Chinese Spring</strain>
    </source>
</reference>
<dbReference type="SUPFAM" id="SSF51905">
    <property type="entry name" value="FAD/NAD(P)-binding domain"/>
    <property type="match status" value="2"/>
</dbReference>
<evidence type="ECO:0000256" key="7">
    <source>
        <dbReference type="ARBA" id="ARBA00023033"/>
    </source>
</evidence>
<comment type="catalytic activity">
    <reaction evidence="8">
        <text>indole-3-pyruvate + NADPH + O2 + H(+) = (indol-3-yl)acetate + CO2 + NADP(+) + H2O</text>
        <dbReference type="Rhea" id="RHEA:34331"/>
        <dbReference type="ChEBI" id="CHEBI:15377"/>
        <dbReference type="ChEBI" id="CHEBI:15378"/>
        <dbReference type="ChEBI" id="CHEBI:15379"/>
        <dbReference type="ChEBI" id="CHEBI:16526"/>
        <dbReference type="ChEBI" id="CHEBI:17640"/>
        <dbReference type="ChEBI" id="CHEBI:30854"/>
        <dbReference type="ChEBI" id="CHEBI:57783"/>
        <dbReference type="ChEBI" id="CHEBI:58349"/>
        <dbReference type="EC" id="1.14.13.168"/>
    </reaction>
</comment>
<dbReference type="InterPro" id="IPR050982">
    <property type="entry name" value="Auxin_biosynth/cation_transpt"/>
</dbReference>
<evidence type="ECO:0000256" key="6">
    <source>
        <dbReference type="ARBA" id="ARBA00023002"/>
    </source>
</evidence>
<gene>
    <name evidence="11" type="primary">LOC123114485</name>
</gene>
<evidence type="ECO:0000313" key="11">
    <source>
        <dbReference type="EnsemblPlants" id="TraesCS5B02G566700.1"/>
    </source>
</evidence>
<dbReference type="Gramene" id="TraesROB_scaffold_108456_01G000100.1">
    <property type="protein sequence ID" value="TraesROB_scaffold_108456_01G000100.1"/>
    <property type="gene ID" value="TraesROB_scaffold_108456_01G000100"/>
</dbReference>
<dbReference type="STRING" id="4565.A0A3B6LZ08"/>
<name>A0A3B6LZ08_WHEAT</name>
<feature type="region of interest" description="Disordered" evidence="10">
    <location>
        <begin position="442"/>
        <end position="470"/>
    </location>
</feature>
<dbReference type="InterPro" id="IPR036188">
    <property type="entry name" value="FAD/NAD-bd_sf"/>
</dbReference>
<feature type="compositionally biased region" description="Low complexity" evidence="10">
    <location>
        <begin position="443"/>
        <end position="454"/>
    </location>
</feature>
<dbReference type="OrthoDB" id="66881at2759"/>
<dbReference type="FunFam" id="3.50.50.60:FF:000100">
    <property type="entry name" value="Flavin-containing monooxygenase"/>
    <property type="match status" value="1"/>
</dbReference>
<proteinExistence type="inferred from homology"/>
<dbReference type="Gramene" id="TraesCAD_scaffold_026388_01G000100.1">
    <property type="protein sequence ID" value="TraesCAD_scaffold_026388_01G000100.1"/>
    <property type="gene ID" value="TraesCAD_scaffold_026388_01G000100"/>
</dbReference>
<evidence type="ECO:0000256" key="1">
    <source>
        <dbReference type="ARBA" id="ARBA00001974"/>
    </source>
</evidence>
<keyword evidence="4 9" id="KW-0274">FAD</keyword>
<dbReference type="GO" id="GO:0004497">
    <property type="term" value="F:monooxygenase activity"/>
    <property type="evidence" value="ECO:0000318"/>
    <property type="project" value="GO_Central"/>
</dbReference>
<organism evidence="11">
    <name type="scientific">Triticum aestivum</name>
    <name type="common">Wheat</name>
    <dbReference type="NCBI Taxonomy" id="4565"/>
    <lineage>
        <taxon>Eukaryota</taxon>
        <taxon>Viridiplantae</taxon>
        <taxon>Streptophyta</taxon>
        <taxon>Embryophyta</taxon>
        <taxon>Tracheophyta</taxon>
        <taxon>Spermatophyta</taxon>
        <taxon>Magnoliopsida</taxon>
        <taxon>Liliopsida</taxon>
        <taxon>Poales</taxon>
        <taxon>Poaceae</taxon>
        <taxon>BOP clade</taxon>
        <taxon>Pooideae</taxon>
        <taxon>Triticodae</taxon>
        <taxon>Triticeae</taxon>
        <taxon>Triticinae</taxon>
        <taxon>Triticum</taxon>
    </lineage>
</organism>
<dbReference type="EC" id="1.-.-.-" evidence="9"/>
<comment type="cofactor">
    <cofactor evidence="1 9">
        <name>FAD</name>
        <dbReference type="ChEBI" id="CHEBI:57692"/>
    </cofactor>
</comment>
<dbReference type="InterPro" id="IPR020946">
    <property type="entry name" value="Flavin_mOase-like"/>
</dbReference>
<protein>
    <recommendedName>
        <fullName evidence="9">Flavin-containing monooxygenase</fullName>
        <ecNumber evidence="9">1.-.-.-</ecNumber>
    </recommendedName>
</protein>
<dbReference type="PRINTS" id="PR00368">
    <property type="entry name" value="FADPNR"/>
</dbReference>
<dbReference type="Gene3D" id="3.50.50.60">
    <property type="entry name" value="FAD/NAD(P)-binding domain"/>
    <property type="match status" value="1"/>
</dbReference>
<evidence type="ECO:0000256" key="9">
    <source>
        <dbReference type="RuleBase" id="RU361177"/>
    </source>
</evidence>
<dbReference type="Gramene" id="TraesCLE_scaffold_016218_01G000100.1">
    <property type="protein sequence ID" value="TraesCLE_scaffold_016218_01G000100.1"/>
    <property type="gene ID" value="TraesCLE_scaffold_016218_01G000100"/>
</dbReference>
<dbReference type="SMR" id="A0A3B6LZ08"/>
<feature type="compositionally biased region" description="Polar residues" evidence="10">
    <location>
        <begin position="455"/>
        <end position="470"/>
    </location>
</feature>
<keyword evidence="3 9" id="KW-0285">Flavoprotein</keyword>
<evidence type="ECO:0000256" key="3">
    <source>
        <dbReference type="ARBA" id="ARBA00022630"/>
    </source>
</evidence>
<dbReference type="GO" id="GO:0050660">
    <property type="term" value="F:flavin adenine dinucleotide binding"/>
    <property type="evidence" value="ECO:0000318"/>
    <property type="project" value="GO_Central"/>
</dbReference>
<keyword evidence="6 9" id="KW-0560">Oxidoreductase</keyword>
<dbReference type="GO" id="GO:0103075">
    <property type="term" value="F:indole-3-pyruvate monooxygenase activity"/>
    <property type="evidence" value="ECO:0007669"/>
    <property type="project" value="UniProtKB-EC"/>
</dbReference>
<evidence type="ECO:0000256" key="2">
    <source>
        <dbReference type="ARBA" id="ARBA00009183"/>
    </source>
</evidence>
<reference evidence="11" key="2">
    <citation type="submission" date="2018-10" db="UniProtKB">
        <authorList>
            <consortium name="EnsemblPlants"/>
        </authorList>
    </citation>
    <scope>IDENTIFICATION</scope>
</reference>
<dbReference type="GO" id="GO:0009851">
    <property type="term" value="P:auxin biosynthetic process"/>
    <property type="evidence" value="ECO:0007669"/>
    <property type="project" value="UniProtKB-ARBA"/>
</dbReference>
<dbReference type="Proteomes" id="UP000019116">
    <property type="component" value="Chromosome 5B"/>
</dbReference>
<accession>A0A3B6LZ08</accession>
<evidence type="ECO:0000256" key="10">
    <source>
        <dbReference type="SAM" id="MobiDB-lite"/>
    </source>
</evidence>
<dbReference type="PRINTS" id="PR00469">
    <property type="entry name" value="PNDRDTASEII"/>
</dbReference>
<dbReference type="PANTHER" id="PTHR43539">
    <property type="entry name" value="FLAVIN-BINDING MONOOXYGENASE-LIKE PROTEIN (AFU_ORTHOLOGUE AFUA_4G09220)"/>
    <property type="match status" value="1"/>
</dbReference>
<dbReference type="Gramene" id="TraesWEE_scaffold_022028_01G000100.1">
    <property type="protein sequence ID" value="TraesWEE_scaffold_022028_01G000100.1"/>
    <property type="gene ID" value="TraesWEE_scaffold_022028_01G000100"/>
</dbReference>
<keyword evidence="7 9" id="KW-0503">Monooxygenase</keyword>
<comment type="similarity">
    <text evidence="2 9">Belongs to the FMO family.</text>
</comment>
<dbReference type="GO" id="GO:0004499">
    <property type="term" value="F:N,N-dimethylaniline monooxygenase activity"/>
    <property type="evidence" value="ECO:0007669"/>
    <property type="project" value="InterPro"/>
</dbReference>